<name>A0A833QS50_9POAL</name>
<dbReference type="Proteomes" id="UP000623129">
    <property type="component" value="Unassembled WGS sequence"/>
</dbReference>
<evidence type="ECO:0000313" key="1">
    <source>
        <dbReference type="EMBL" id="KAF3326737.1"/>
    </source>
</evidence>
<keyword evidence="2" id="KW-1185">Reference proteome</keyword>
<proteinExistence type="predicted"/>
<gene>
    <name evidence="1" type="ORF">FCM35_KLT08367</name>
</gene>
<dbReference type="GO" id="GO:0009875">
    <property type="term" value="P:pollen-pistil interaction"/>
    <property type="evidence" value="ECO:0007669"/>
    <property type="project" value="InterPro"/>
</dbReference>
<evidence type="ECO:0000313" key="2">
    <source>
        <dbReference type="Proteomes" id="UP000623129"/>
    </source>
</evidence>
<comment type="caution">
    <text evidence="1">The sequence shown here is derived from an EMBL/GenBank/DDBJ whole genome shotgun (WGS) entry which is preliminary data.</text>
</comment>
<reference evidence="1" key="1">
    <citation type="submission" date="2020-01" db="EMBL/GenBank/DDBJ databases">
        <title>Genome sequence of Kobresia littledalei, the first chromosome-level genome in the family Cyperaceae.</title>
        <authorList>
            <person name="Qu G."/>
        </authorList>
    </citation>
    <scope>NUCLEOTIDE SEQUENCE</scope>
    <source>
        <strain evidence="1">C.B.Clarke</strain>
        <tissue evidence="1">Leaf</tissue>
    </source>
</reference>
<sequence length="132" mass="15031">MSWGRWQASGAPDSDEELRQKMNRQSVRNLVVLSRTQKLLKLGFTNLCDNHKGLDVKFSSYAYNILGDMSGAPKQWMTDMSDSSLQKISYGTNNVSCDVNMSNISDVRLYDYETRIQHGRICYKIILLSKGP</sequence>
<dbReference type="InterPro" id="IPR044982">
    <property type="entry name" value="AtOFT1-like"/>
</dbReference>
<dbReference type="PANTHER" id="PTHR37220">
    <property type="entry name" value="O-FUCOSYLTRANSFERASE 23"/>
    <property type="match status" value="1"/>
</dbReference>
<organism evidence="1 2">
    <name type="scientific">Carex littledalei</name>
    <dbReference type="NCBI Taxonomy" id="544730"/>
    <lineage>
        <taxon>Eukaryota</taxon>
        <taxon>Viridiplantae</taxon>
        <taxon>Streptophyta</taxon>
        <taxon>Embryophyta</taxon>
        <taxon>Tracheophyta</taxon>
        <taxon>Spermatophyta</taxon>
        <taxon>Magnoliopsida</taxon>
        <taxon>Liliopsida</taxon>
        <taxon>Poales</taxon>
        <taxon>Cyperaceae</taxon>
        <taxon>Cyperoideae</taxon>
        <taxon>Cariceae</taxon>
        <taxon>Carex</taxon>
        <taxon>Carex subgen. Euthyceras</taxon>
    </lineage>
</organism>
<protein>
    <submittedName>
        <fullName evidence="1">Uncharacterized protein</fullName>
    </submittedName>
</protein>
<dbReference type="AlphaFoldDB" id="A0A833QS50"/>
<accession>A0A833QS50</accession>
<dbReference type="OrthoDB" id="10050276at2759"/>
<dbReference type="PANTHER" id="PTHR37220:SF1">
    <property type="entry name" value="O-FUCOSYLTRANSFERASE 23"/>
    <property type="match status" value="1"/>
</dbReference>
<dbReference type="EMBL" id="SWLB01000018">
    <property type="protein sequence ID" value="KAF3326737.1"/>
    <property type="molecule type" value="Genomic_DNA"/>
</dbReference>